<dbReference type="SUPFAM" id="SSF52080">
    <property type="entry name" value="Ribosomal proteins L15p and L18e"/>
    <property type="match status" value="1"/>
</dbReference>
<evidence type="ECO:0000313" key="6">
    <source>
        <dbReference type="EMBL" id="PWA01297.1"/>
    </source>
</evidence>
<dbReference type="PANTHER" id="PTHR10934">
    <property type="entry name" value="60S RIBOSOMAL PROTEIN L18"/>
    <property type="match status" value="1"/>
</dbReference>
<dbReference type="InterPro" id="IPR021131">
    <property type="entry name" value="Ribosomal_uL15/eL18"/>
</dbReference>
<dbReference type="GO" id="GO:0006412">
    <property type="term" value="P:translation"/>
    <property type="evidence" value="ECO:0007669"/>
    <property type="project" value="InterPro"/>
</dbReference>
<dbReference type="PANTHER" id="PTHR10934:SF2">
    <property type="entry name" value="LARGE RIBOSOMAL SUBUNIT PROTEIN EL18"/>
    <property type="match status" value="1"/>
</dbReference>
<dbReference type="Gene3D" id="3.100.10.10">
    <property type="match status" value="1"/>
</dbReference>
<dbReference type="EMBL" id="MBFU01000196">
    <property type="protein sequence ID" value="PWA01297.1"/>
    <property type="molecule type" value="Genomic_DNA"/>
</dbReference>
<dbReference type="FunFam" id="3.100.10.10:FF:000001">
    <property type="entry name" value="60S ribosomal protein L18"/>
    <property type="match status" value="1"/>
</dbReference>
<gene>
    <name evidence="6" type="ORF">BB558_002621</name>
</gene>
<dbReference type="InterPro" id="IPR000039">
    <property type="entry name" value="Ribosomal_eL18"/>
</dbReference>
<keyword evidence="7" id="KW-1185">Reference proteome</keyword>
<evidence type="ECO:0000256" key="4">
    <source>
        <dbReference type="SAM" id="MobiDB-lite"/>
    </source>
</evidence>
<dbReference type="Pfam" id="PF17135">
    <property type="entry name" value="Ribosomal_L18"/>
    <property type="match status" value="1"/>
</dbReference>
<comment type="caution">
    <text evidence="6">The sequence shown here is derived from an EMBL/GenBank/DDBJ whole genome shotgun (WGS) entry which is preliminary data.</text>
</comment>
<reference evidence="6 7" key="1">
    <citation type="journal article" date="2018" name="MBio">
        <title>Comparative Genomics Reveals the Core Gene Toolbox for the Fungus-Insect Symbiosis.</title>
        <authorList>
            <person name="Wang Y."/>
            <person name="Stata M."/>
            <person name="Wang W."/>
            <person name="Stajich J.E."/>
            <person name="White M.M."/>
            <person name="Moncalvo J.M."/>
        </authorList>
    </citation>
    <scope>NUCLEOTIDE SEQUENCE [LARGE SCALE GENOMIC DNA]</scope>
    <source>
        <strain evidence="6 7">AUS-126-30</strain>
    </source>
</reference>
<dbReference type="InterPro" id="IPR021132">
    <property type="entry name" value="Ribosomal_eL18/eL18-A/B/_CS"/>
</dbReference>
<evidence type="ECO:0000259" key="5">
    <source>
        <dbReference type="Pfam" id="PF17135"/>
    </source>
</evidence>
<organism evidence="6 7">
    <name type="scientific">Smittium angustum</name>
    <dbReference type="NCBI Taxonomy" id="133377"/>
    <lineage>
        <taxon>Eukaryota</taxon>
        <taxon>Fungi</taxon>
        <taxon>Fungi incertae sedis</taxon>
        <taxon>Zoopagomycota</taxon>
        <taxon>Kickxellomycotina</taxon>
        <taxon>Harpellomycetes</taxon>
        <taxon>Harpellales</taxon>
        <taxon>Legeriomycetaceae</taxon>
        <taxon>Smittium</taxon>
    </lineage>
</organism>
<evidence type="ECO:0000256" key="2">
    <source>
        <dbReference type="ARBA" id="ARBA00022980"/>
    </source>
</evidence>
<evidence type="ECO:0000256" key="1">
    <source>
        <dbReference type="ARBA" id="ARBA00006815"/>
    </source>
</evidence>
<dbReference type="Proteomes" id="UP000245591">
    <property type="component" value="Unassembled WGS sequence"/>
</dbReference>
<feature type="compositionally biased region" description="Basic residues" evidence="4">
    <location>
        <begin position="210"/>
        <end position="220"/>
    </location>
</feature>
<sequence>MYAYAILNNKEKLKSAFSTRTFKKASKKESNNNLIQNGIDLASRNSRTKKRTEPKSENVYLGLLVKLYRFLARRTGSEFNRVVLKRLFMSKIHRPPMSVSKLSNYAKSGKILVTVSTVTDDIRSFTVPKMTIAALRFTKTARARIVEAGGECLTLDQLALRSPNGANTLLLRGKKSAREAVKHFGAAPGVPGSSTKPYVRSKGRKFERARGRRSSRGYKI</sequence>
<keyword evidence="2" id="KW-0689">Ribosomal protein</keyword>
<name>A0A2U1J889_SMIAN</name>
<evidence type="ECO:0000313" key="7">
    <source>
        <dbReference type="Proteomes" id="UP000245591"/>
    </source>
</evidence>
<dbReference type="InterPro" id="IPR036227">
    <property type="entry name" value="Ribosomal_uL15/eL18_sf"/>
</dbReference>
<comment type="similarity">
    <text evidence="1">Belongs to the eukaryotic ribosomal protein eL18 family.</text>
</comment>
<dbReference type="PROSITE" id="PS01106">
    <property type="entry name" value="RIBOSOMAL_L18E"/>
    <property type="match status" value="1"/>
</dbReference>
<dbReference type="GO" id="GO:0022625">
    <property type="term" value="C:cytosolic large ribosomal subunit"/>
    <property type="evidence" value="ECO:0007669"/>
    <property type="project" value="TreeGrafter"/>
</dbReference>
<feature type="domain" description="Large ribosomal subunit protein uL15/eL18" evidence="5">
    <location>
        <begin position="38"/>
        <end position="219"/>
    </location>
</feature>
<evidence type="ECO:0000256" key="3">
    <source>
        <dbReference type="ARBA" id="ARBA00023274"/>
    </source>
</evidence>
<dbReference type="GO" id="GO:0003735">
    <property type="term" value="F:structural constituent of ribosome"/>
    <property type="evidence" value="ECO:0007669"/>
    <property type="project" value="InterPro"/>
</dbReference>
<accession>A0A2U1J889</accession>
<protein>
    <recommendedName>
        <fullName evidence="5">Large ribosomal subunit protein uL15/eL18 domain-containing protein</fullName>
    </recommendedName>
</protein>
<dbReference type="AlphaFoldDB" id="A0A2U1J889"/>
<feature type="region of interest" description="Disordered" evidence="4">
    <location>
        <begin position="185"/>
        <end position="220"/>
    </location>
</feature>
<proteinExistence type="inferred from homology"/>
<dbReference type="GO" id="GO:0003723">
    <property type="term" value="F:RNA binding"/>
    <property type="evidence" value="ECO:0007669"/>
    <property type="project" value="TreeGrafter"/>
</dbReference>
<keyword evidence="3" id="KW-0687">Ribonucleoprotein</keyword>